<dbReference type="Gene3D" id="3.40.50.300">
    <property type="entry name" value="P-loop containing nucleotide triphosphate hydrolases"/>
    <property type="match status" value="1"/>
</dbReference>
<keyword evidence="2" id="KW-0547">Nucleotide-binding</keyword>
<evidence type="ECO:0000256" key="2">
    <source>
        <dbReference type="ARBA" id="ARBA00022741"/>
    </source>
</evidence>
<dbReference type="PANTHER" id="PTHR42734">
    <property type="entry name" value="METAL TRANSPORT SYSTEM ATP-BINDING PROTEIN TM_0124-RELATED"/>
    <property type="match status" value="1"/>
</dbReference>
<sequence length="308" mass="34729">MLPPINRQSDHAGVSAKNGEETSKRVKRWPRAAICVMLPLQPYRKQLQVREMIDIQNVRVFQQQTQVFDGFTLRIEAGERVAILGPNGAGKSTLLKLISRELYPVEREGSHVKLYGNERVNLWQLRSRIGFVSHDLQEDYTPYTTALDVIVSGFFGSVGSHDHLQPSAEQVEKARALMARLDMTNYSGTMFQRLSTGQKRRLLLARALVHEPEALILDEPSNGLDMGASLKMLTLLRGFCGQGRSMLIATHHVDEIIPEIERVVLIKEGRVVADGPKAEILTTEHLCSLYQTELSLSTQDGWYRCWHG</sequence>
<protein>
    <submittedName>
        <fullName evidence="6">ABC transporter ATP-binding protein</fullName>
    </submittedName>
</protein>
<dbReference type="InterPro" id="IPR050153">
    <property type="entry name" value="Metal_Ion_Import_ABC"/>
</dbReference>
<keyword evidence="1" id="KW-0813">Transport</keyword>
<dbReference type="Pfam" id="PF00005">
    <property type="entry name" value="ABC_tran"/>
    <property type="match status" value="1"/>
</dbReference>
<evidence type="ECO:0000256" key="3">
    <source>
        <dbReference type="ARBA" id="ARBA00022840"/>
    </source>
</evidence>
<dbReference type="SMART" id="SM00382">
    <property type="entry name" value="AAA"/>
    <property type="match status" value="1"/>
</dbReference>
<organism evidence="6 7">
    <name type="scientific">Marinobacterium zhoushanense</name>
    <dbReference type="NCBI Taxonomy" id="1679163"/>
    <lineage>
        <taxon>Bacteria</taxon>
        <taxon>Pseudomonadati</taxon>
        <taxon>Pseudomonadota</taxon>
        <taxon>Gammaproteobacteria</taxon>
        <taxon>Oceanospirillales</taxon>
        <taxon>Oceanospirillaceae</taxon>
        <taxon>Marinobacterium</taxon>
    </lineage>
</organism>
<evidence type="ECO:0000259" key="5">
    <source>
        <dbReference type="PROSITE" id="PS50893"/>
    </source>
</evidence>
<evidence type="ECO:0000313" key="7">
    <source>
        <dbReference type="Proteomes" id="UP000629025"/>
    </source>
</evidence>
<dbReference type="GO" id="GO:0005524">
    <property type="term" value="F:ATP binding"/>
    <property type="evidence" value="ECO:0007669"/>
    <property type="project" value="UniProtKB-KW"/>
</dbReference>
<gene>
    <name evidence="6" type="ORF">GCM10011352_35830</name>
</gene>
<feature type="region of interest" description="Disordered" evidence="4">
    <location>
        <begin position="1"/>
        <end position="24"/>
    </location>
</feature>
<dbReference type="SUPFAM" id="SSF52540">
    <property type="entry name" value="P-loop containing nucleoside triphosphate hydrolases"/>
    <property type="match status" value="1"/>
</dbReference>
<keyword evidence="3 6" id="KW-0067">ATP-binding</keyword>
<proteinExistence type="predicted"/>
<evidence type="ECO:0000256" key="1">
    <source>
        <dbReference type="ARBA" id="ARBA00022448"/>
    </source>
</evidence>
<evidence type="ECO:0000256" key="4">
    <source>
        <dbReference type="SAM" id="MobiDB-lite"/>
    </source>
</evidence>
<name>A0ABQ1KP34_9GAMM</name>
<dbReference type="InterPro" id="IPR003593">
    <property type="entry name" value="AAA+_ATPase"/>
</dbReference>
<dbReference type="PROSITE" id="PS50893">
    <property type="entry name" value="ABC_TRANSPORTER_2"/>
    <property type="match status" value="1"/>
</dbReference>
<accession>A0ABQ1KP34</accession>
<comment type="caution">
    <text evidence="6">The sequence shown here is derived from an EMBL/GenBank/DDBJ whole genome shotgun (WGS) entry which is preliminary data.</text>
</comment>
<reference evidence="7" key="1">
    <citation type="journal article" date="2019" name="Int. J. Syst. Evol. Microbiol.">
        <title>The Global Catalogue of Microorganisms (GCM) 10K type strain sequencing project: providing services to taxonomists for standard genome sequencing and annotation.</title>
        <authorList>
            <consortium name="The Broad Institute Genomics Platform"/>
            <consortium name="The Broad Institute Genome Sequencing Center for Infectious Disease"/>
            <person name="Wu L."/>
            <person name="Ma J."/>
        </authorList>
    </citation>
    <scope>NUCLEOTIDE SEQUENCE [LARGE SCALE GENOMIC DNA]</scope>
    <source>
        <strain evidence="7">CGMCC 1.15341</strain>
    </source>
</reference>
<dbReference type="EMBL" id="BMIJ01000008">
    <property type="protein sequence ID" value="GGC06444.1"/>
    <property type="molecule type" value="Genomic_DNA"/>
</dbReference>
<keyword evidence="7" id="KW-1185">Reference proteome</keyword>
<evidence type="ECO:0000313" key="6">
    <source>
        <dbReference type="EMBL" id="GGC06444.1"/>
    </source>
</evidence>
<dbReference type="InterPro" id="IPR027417">
    <property type="entry name" value="P-loop_NTPase"/>
</dbReference>
<dbReference type="InterPro" id="IPR003439">
    <property type="entry name" value="ABC_transporter-like_ATP-bd"/>
</dbReference>
<dbReference type="Proteomes" id="UP000629025">
    <property type="component" value="Unassembled WGS sequence"/>
</dbReference>
<feature type="domain" description="ABC transporter" evidence="5">
    <location>
        <begin position="53"/>
        <end position="293"/>
    </location>
</feature>